<dbReference type="EMBL" id="NAJP01000091">
    <property type="protein sequence ID" value="TKA32316.1"/>
    <property type="molecule type" value="Genomic_DNA"/>
</dbReference>
<proteinExistence type="predicted"/>
<organism evidence="1 2">
    <name type="scientific">Friedmanniomyces endolithicus</name>
    <dbReference type="NCBI Taxonomy" id="329885"/>
    <lineage>
        <taxon>Eukaryota</taxon>
        <taxon>Fungi</taxon>
        <taxon>Dikarya</taxon>
        <taxon>Ascomycota</taxon>
        <taxon>Pezizomycotina</taxon>
        <taxon>Dothideomycetes</taxon>
        <taxon>Dothideomycetidae</taxon>
        <taxon>Mycosphaerellales</taxon>
        <taxon>Teratosphaeriaceae</taxon>
        <taxon>Friedmanniomyces</taxon>
    </lineage>
</organism>
<accession>A0A4U0UCQ5</accession>
<protein>
    <recommendedName>
        <fullName evidence="3">Beta-lactamase-related domain-containing protein</fullName>
    </recommendedName>
</protein>
<dbReference type="AlphaFoldDB" id="A0A4U0UCQ5"/>
<evidence type="ECO:0000313" key="2">
    <source>
        <dbReference type="Proteomes" id="UP000310066"/>
    </source>
</evidence>
<dbReference type="SUPFAM" id="SSF56601">
    <property type="entry name" value="beta-lactamase/transpeptidase-like"/>
    <property type="match status" value="1"/>
</dbReference>
<reference evidence="1 2" key="1">
    <citation type="submission" date="2017-03" db="EMBL/GenBank/DDBJ databases">
        <title>Genomes of endolithic fungi from Antarctica.</title>
        <authorList>
            <person name="Coleine C."/>
            <person name="Masonjones S."/>
            <person name="Stajich J.E."/>
        </authorList>
    </citation>
    <scope>NUCLEOTIDE SEQUENCE [LARGE SCALE GENOMIC DNA]</scope>
    <source>
        <strain evidence="1 2">CCFEE 5311</strain>
    </source>
</reference>
<dbReference type="Gene3D" id="3.40.710.10">
    <property type="entry name" value="DD-peptidase/beta-lactamase superfamily"/>
    <property type="match status" value="1"/>
</dbReference>
<name>A0A4U0UCQ5_9PEZI</name>
<sequence>MLLNDGTSPTNGAKILRKETVETMFENQISQFPDFSKQGIPAAKADLTNAIPDLYPGQHQGWGLTFMLSDGPTGRSPTTGHWAGLPNLYWWCDRTQGVAGIICCQLLPFADPQALNLWVALESAAYKALA</sequence>
<dbReference type="PANTHER" id="PTHR43283">
    <property type="entry name" value="BETA-LACTAMASE-RELATED"/>
    <property type="match status" value="1"/>
</dbReference>
<dbReference type="Proteomes" id="UP000310066">
    <property type="component" value="Unassembled WGS sequence"/>
</dbReference>
<evidence type="ECO:0008006" key="3">
    <source>
        <dbReference type="Google" id="ProtNLM"/>
    </source>
</evidence>
<dbReference type="InterPro" id="IPR012338">
    <property type="entry name" value="Beta-lactam/transpept-like"/>
</dbReference>
<dbReference type="InterPro" id="IPR050789">
    <property type="entry name" value="Diverse_Enzym_Activities"/>
</dbReference>
<dbReference type="OrthoDB" id="428260at2759"/>
<gene>
    <name evidence="1" type="ORF">B0A54_14467</name>
</gene>
<dbReference type="STRING" id="329885.A0A4U0UCQ5"/>
<dbReference type="PANTHER" id="PTHR43283:SF3">
    <property type="entry name" value="BETA-LACTAMASE FAMILY PROTEIN (AFU_ORTHOLOGUE AFUA_5G07500)"/>
    <property type="match status" value="1"/>
</dbReference>
<evidence type="ECO:0000313" key="1">
    <source>
        <dbReference type="EMBL" id="TKA32316.1"/>
    </source>
</evidence>
<comment type="caution">
    <text evidence="1">The sequence shown here is derived from an EMBL/GenBank/DDBJ whole genome shotgun (WGS) entry which is preliminary data.</text>
</comment>